<dbReference type="PANTHER" id="PTHR37535:SF4">
    <property type="entry name" value="FLUG DOMAIN-CONTAINING PROTEIN"/>
    <property type="match status" value="1"/>
</dbReference>
<gene>
    <name evidence="1" type="ORF">FLAG1_06061</name>
</gene>
<comment type="caution">
    <text evidence="1">The sequence shown here is derived from an EMBL/GenBank/DDBJ whole genome shotgun (WGS) entry which is preliminary data.</text>
</comment>
<dbReference type="AlphaFoldDB" id="A0A0N0DEG1"/>
<proteinExistence type="predicted"/>
<evidence type="ECO:0000313" key="1">
    <source>
        <dbReference type="EMBL" id="KPA41084.1"/>
    </source>
</evidence>
<protein>
    <recommendedName>
        <fullName evidence="3">C2H2-type domain-containing protein</fullName>
    </recommendedName>
</protein>
<dbReference type="EMBL" id="JXCE01000109">
    <property type="protein sequence ID" value="KPA41084.1"/>
    <property type="molecule type" value="Genomic_DNA"/>
</dbReference>
<evidence type="ECO:0008006" key="3">
    <source>
        <dbReference type="Google" id="ProtNLM"/>
    </source>
</evidence>
<evidence type="ECO:0000313" key="2">
    <source>
        <dbReference type="Proteomes" id="UP000037904"/>
    </source>
</evidence>
<dbReference type="Pfam" id="PF11917">
    <property type="entry name" value="DUF3435"/>
    <property type="match status" value="1"/>
</dbReference>
<organism evidence="1 2">
    <name type="scientific">Fusarium langsethiae</name>
    <dbReference type="NCBI Taxonomy" id="179993"/>
    <lineage>
        <taxon>Eukaryota</taxon>
        <taxon>Fungi</taxon>
        <taxon>Dikarya</taxon>
        <taxon>Ascomycota</taxon>
        <taxon>Pezizomycotina</taxon>
        <taxon>Sordariomycetes</taxon>
        <taxon>Hypocreomycetidae</taxon>
        <taxon>Hypocreales</taxon>
        <taxon>Nectriaceae</taxon>
        <taxon>Fusarium</taxon>
    </lineage>
</organism>
<name>A0A0N0DEG1_FUSLA</name>
<sequence>MPKPQSTGGRTGPIDLEWLLKPKQAREGIFQKEDRILDMVKKFQEEPLDASMALTDDRKKGLDSIWDQWEKFALRFGCGIEQPWIDVCMGVDKSASSYFRAFLDAYITESKTLRPCLDEREWHEVQTIKQAATLHDVWATLIRAADLKVISPRKKSDPRDGRWNLDYSSRSGSNRNRTLCEIGTWISVEASNWNLSLKFSITFVPCKTICILSLVLSKAFANNAFHGEFRSLQELLPSNHQFANKDTNYEPLSWREEMNSKKLIHLSYQRLLEIWTRCLLVMGVRRNVRLYSLRVGTAGKLDGQLTPALRNYILSQSSGVYESNYHPAQVRENLMKISFGALAGKKDKLLDQMRRMSIKCDPGAPIYVTQDDLDGFEKRQDLTLLRSQQPSNAMVQSKIKYIRDTLESLLLDKRRQEYFDNIKKGKPVNQANVATKDPRRKMHKKVSECAPLIAPFFEDEASNAELIQNLVGFITNLKVATRPKVTTTVKDGHNCLLCPSNSFVNAQSLSRHVWNFHTFEKPFLCLECHRAGNGKVIVMAGREAWSRHLEEYHDKLQVPNPESAKTAYCPFCAKTITPRGFFLHYKNHQTKICQPFWCPECSREKKSYWVDGGSDDWIQHLRTSHGGDWNIHGAVITGKRKREDTEMPFFKRVKRSDSHVDWTHWTTEHWTPDC</sequence>
<dbReference type="PANTHER" id="PTHR37535">
    <property type="entry name" value="FLUG DOMAIN PROTEIN"/>
    <property type="match status" value="1"/>
</dbReference>
<dbReference type="Proteomes" id="UP000037904">
    <property type="component" value="Unassembled WGS sequence"/>
</dbReference>
<keyword evidence="2" id="KW-1185">Reference proteome</keyword>
<dbReference type="InterPro" id="IPR021842">
    <property type="entry name" value="DUF3435"/>
</dbReference>
<accession>A0A0N0DEG1</accession>
<feature type="non-terminal residue" evidence="1">
    <location>
        <position position="674"/>
    </location>
</feature>
<reference evidence="1 2" key="1">
    <citation type="submission" date="2015-04" db="EMBL/GenBank/DDBJ databases">
        <title>The draft genome sequence of Fusarium langsethiae, a T-2/HT-2 mycotoxin producer.</title>
        <authorList>
            <person name="Lysoe E."/>
            <person name="Divon H.H."/>
            <person name="Terzi V."/>
            <person name="Orru L."/>
            <person name="Lamontanara A."/>
            <person name="Kolseth A.-K."/>
            <person name="Frandsen R.J."/>
            <person name="Nielsen K."/>
            <person name="Thrane U."/>
        </authorList>
    </citation>
    <scope>NUCLEOTIDE SEQUENCE [LARGE SCALE GENOMIC DNA]</scope>
    <source>
        <strain evidence="1 2">Fl201059</strain>
    </source>
</reference>